<comment type="caution">
    <text evidence="2">The sequence shown here is derived from an EMBL/GenBank/DDBJ whole genome shotgun (WGS) entry which is preliminary data.</text>
</comment>
<dbReference type="AlphaFoldDB" id="A0AAN6GQQ5"/>
<name>A0AAN6GQQ5_9BASI</name>
<dbReference type="PANTHER" id="PTHR28230">
    <property type="entry name" value="CHROMOSOME 1, WHOLE GENOME SHOTGUN SEQUENCE"/>
    <property type="match status" value="1"/>
</dbReference>
<evidence type="ECO:0000313" key="3">
    <source>
        <dbReference type="Proteomes" id="UP001176517"/>
    </source>
</evidence>
<accession>A0AAN6GQQ5</accession>
<evidence type="ECO:0000256" key="1">
    <source>
        <dbReference type="SAM" id="MobiDB-lite"/>
    </source>
</evidence>
<dbReference type="Proteomes" id="UP001176517">
    <property type="component" value="Unassembled WGS sequence"/>
</dbReference>
<feature type="compositionally biased region" description="Low complexity" evidence="1">
    <location>
        <begin position="44"/>
        <end position="56"/>
    </location>
</feature>
<dbReference type="InterPro" id="IPR037652">
    <property type="entry name" value="Mim2"/>
</dbReference>
<organism evidence="2 3">
    <name type="scientific">Tilletia horrida</name>
    <dbReference type="NCBI Taxonomy" id="155126"/>
    <lineage>
        <taxon>Eukaryota</taxon>
        <taxon>Fungi</taxon>
        <taxon>Dikarya</taxon>
        <taxon>Basidiomycota</taxon>
        <taxon>Ustilaginomycotina</taxon>
        <taxon>Exobasidiomycetes</taxon>
        <taxon>Tilletiales</taxon>
        <taxon>Tilletiaceae</taxon>
        <taxon>Tilletia</taxon>
    </lineage>
</organism>
<sequence length="146" mass="16275">MDPVASSSSASSSAAQPQPPASSLPAYLDDLHPSASSPTYSHQSISIFSSSPNSSSDIDENEDSDDDDDDDDDDEEARLAQQEWDEGVQQLQTALQLVFMPYLGKYFGRRYAYTLWNRYLRLGPTWAFWVDTIFPHWAVSLFGIAV</sequence>
<dbReference type="GO" id="GO:0070096">
    <property type="term" value="P:mitochondrial outer membrane translocase complex assembly"/>
    <property type="evidence" value="ECO:0007669"/>
    <property type="project" value="InterPro"/>
</dbReference>
<feature type="compositionally biased region" description="Polar residues" evidence="1">
    <location>
        <begin position="34"/>
        <end position="43"/>
    </location>
</feature>
<dbReference type="EMBL" id="JAPDMZ010000138">
    <property type="protein sequence ID" value="KAK0548330.1"/>
    <property type="molecule type" value="Genomic_DNA"/>
</dbReference>
<gene>
    <name evidence="2" type="ORF">OC846_004516</name>
</gene>
<keyword evidence="3" id="KW-1185">Reference proteome</keyword>
<dbReference type="Pfam" id="PF19117">
    <property type="entry name" value="Mim2"/>
    <property type="match status" value="1"/>
</dbReference>
<dbReference type="GO" id="GO:0045040">
    <property type="term" value="P:protein insertion into mitochondrial outer membrane"/>
    <property type="evidence" value="ECO:0007669"/>
    <property type="project" value="InterPro"/>
</dbReference>
<dbReference type="GO" id="GO:0005741">
    <property type="term" value="C:mitochondrial outer membrane"/>
    <property type="evidence" value="ECO:0007669"/>
    <property type="project" value="TreeGrafter"/>
</dbReference>
<feature type="compositionally biased region" description="Low complexity" evidence="1">
    <location>
        <begin position="1"/>
        <end position="16"/>
    </location>
</feature>
<feature type="region of interest" description="Disordered" evidence="1">
    <location>
        <begin position="1"/>
        <end position="78"/>
    </location>
</feature>
<reference evidence="2" key="1">
    <citation type="journal article" date="2023" name="PhytoFront">
        <title>Draft Genome Resources of Seven Strains of Tilletia horrida, Causal Agent of Kernel Smut of Rice.</title>
        <authorList>
            <person name="Khanal S."/>
            <person name="Antony Babu S."/>
            <person name="Zhou X.G."/>
        </authorList>
    </citation>
    <scope>NUCLEOTIDE SEQUENCE</scope>
    <source>
        <strain evidence="2">TX6</strain>
    </source>
</reference>
<evidence type="ECO:0000313" key="2">
    <source>
        <dbReference type="EMBL" id="KAK0548330.1"/>
    </source>
</evidence>
<protein>
    <submittedName>
        <fullName evidence="2">Uncharacterized protein</fullName>
    </submittedName>
</protein>
<dbReference type="PANTHER" id="PTHR28230:SF1">
    <property type="entry name" value="MITOCHONDRIAL IMPORT PROTEIN 2"/>
    <property type="match status" value="1"/>
</dbReference>
<proteinExistence type="predicted"/>
<feature type="compositionally biased region" description="Acidic residues" evidence="1">
    <location>
        <begin position="57"/>
        <end position="76"/>
    </location>
</feature>